<accession>A0A177P8V2</accession>
<feature type="transmembrane region" description="Helical" evidence="2">
    <location>
        <begin position="303"/>
        <end position="321"/>
    </location>
</feature>
<protein>
    <submittedName>
        <fullName evidence="4">Heavy metal transport/detoxification protein</fullName>
    </submittedName>
</protein>
<dbReference type="AlphaFoldDB" id="A0A177P8V2"/>
<dbReference type="EMBL" id="LUUK01000026">
    <property type="protein sequence ID" value="OAI26611.1"/>
    <property type="molecule type" value="Genomic_DNA"/>
</dbReference>
<dbReference type="SUPFAM" id="SSF55008">
    <property type="entry name" value="HMA, heavy metal-associated domain"/>
    <property type="match status" value="1"/>
</dbReference>
<feature type="transmembrane region" description="Helical" evidence="2">
    <location>
        <begin position="240"/>
        <end position="262"/>
    </location>
</feature>
<dbReference type="Pfam" id="PF13386">
    <property type="entry name" value="DsbD_2"/>
    <property type="match status" value="1"/>
</dbReference>
<dbReference type="STRING" id="702114.A1355_18750"/>
<dbReference type="CDD" id="cd00371">
    <property type="entry name" value="HMA"/>
    <property type="match status" value="1"/>
</dbReference>
<evidence type="ECO:0000313" key="4">
    <source>
        <dbReference type="EMBL" id="OAI26611.1"/>
    </source>
</evidence>
<dbReference type="Gene3D" id="3.30.70.100">
    <property type="match status" value="1"/>
</dbReference>
<keyword evidence="5" id="KW-1185">Reference proteome</keyword>
<dbReference type="RefSeq" id="WP_064024709.1">
    <property type="nucleotide sequence ID" value="NZ_LUUK01000026.1"/>
</dbReference>
<dbReference type="PROSITE" id="PS01047">
    <property type="entry name" value="HMA_1"/>
    <property type="match status" value="1"/>
</dbReference>
<feature type="transmembrane region" description="Helical" evidence="2">
    <location>
        <begin position="164"/>
        <end position="183"/>
    </location>
</feature>
<dbReference type="InterPro" id="IPR039447">
    <property type="entry name" value="UreH-like_TM_dom"/>
</dbReference>
<dbReference type="PANTHER" id="PTHR42208:SF1">
    <property type="entry name" value="HEAVY METAL TRANSPORTER"/>
    <property type="match status" value="1"/>
</dbReference>
<organism evidence="4 5">
    <name type="scientific">Methylomonas koyamae</name>
    <dbReference type="NCBI Taxonomy" id="702114"/>
    <lineage>
        <taxon>Bacteria</taxon>
        <taxon>Pseudomonadati</taxon>
        <taxon>Pseudomonadota</taxon>
        <taxon>Gammaproteobacteria</taxon>
        <taxon>Methylococcales</taxon>
        <taxon>Methylococcaceae</taxon>
        <taxon>Methylomonas</taxon>
    </lineage>
</organism>
<sequence>MSVEKVQLDIGGMHCGGCEAAIADILQALPGVQVDAVSYAEHQAKFSYDNRMIDLHRVQAALATRGYQVNPRPAARAGRVWSMLAFVLLLIGVGGVTFWGKSLMPDVMRQIGPHMDRGLLLGLGFLTGFHCIGMCGGFVVGYTDPTSGKFRQALSHLVYGLSKTASYAVIGAGFGLLGALIAITPTMRAVAALAASLFLVLYGLKMLNVFGWLRNFGLRGPAGLNRQVREGLRRRPRSPLATGLLTGLLLGCGPLQAMYVMAAGSGDPLQGATILSLFGLGTLPPLLGFGLFATLLPAGAMRQLLKVSALLLITMGVMMGMRGMKMLKAAPADPAAAMHGQMH</sequence>
<keyword evidence="2" id="KW-0472">Membrane</keyword>
<dbReference type="InterPro" id="IPR036163">
    <property type="entry name" value="HMA_dom_sf"/>
</dbReference>
<comment type="caution">
    <text evidence="4">The sequence shown here is derived from an EMBL/GenBank/DDBJ whole genome shotgun (WGS) entry which is preliminary data.</text>
</comment>
<feature type="transmembrane region" description="Helical" evidence="2">
    <location>
        <begin position="80"/>
        <end position="99"/>
    </location>
</feature>
<dbReference type="Proteomes" id="UP000077628">
    <property type="component" value="Unassembled WGS sequence"/>
</dbReference>
<proteinExistence type="predicted"/>
<dbReference type="PROSITE" id="PS50846">
    <property type="entry name" value="HMA_2"/>
    <property type="match status" value="1"/>
</dbReference>
<feature type="domain" description="HMA" evidence="3">
    <location>
        <begin position="4"/>
        <end position="70"/>
    </location>
</feature>
<evidence type="ECO:0000256" key="2">
    <source>
        <dbReference type="SAM" id="Phobius"/>
    </source>
</evidence>
<gene>
    <name evidence="4" type="ORF">A1355_18750</name>
</gene>
<dbReference type="InterPro" id="IPR017969">
    <property type="entry name" value="Heavy-metal-associated_CS"/>
</dbReference>
<feature type="transmembrane region" description="Helical" evidence="2">
    <location>
        <begin position="119"/>
        <end position="143"/>
    </location>
</feature>
<dbReference type="PANTHER" id="PTHR42208">
    <property type="entry name" value="HEAVY METAL TRANSPORTER-RELATED"/>
    <property type="match status" value="1"/>
</dbReference>
<keyword evidence="2" id="KW-0812">Transmembrane</keyword>
<feature type="transmembrane region" description="Helical" evidence="2">
    <location>
        <begin position="189"/>
        <end position="210"/>
    </location>
</feature>
<dbReference type="InterPro" id="IPR006121">
    <property type="entry name" value="HMA_dom"/>
</dbReference>
<keyword evidence="2" id="KW-1133">Transmembrane helix</keyword>
<evidence type="ECO:0000259" key="3">
    <source>
        <dbReference type="PROSITE" id="PS50846"/>
    </source>
</evidence>
<feature type="transmembrane region" description="Helical" evidence="2">
    <location>
        <begin position="274"/>
        <end position="296"/>
    </location>
</feature>
<dbReference type="OrthoDB" id="5574095at2"/>
<evidence type="ECO:0000313" key="5">
    <source>
        <dbReference type="Proteomes" id="UP000077628"/>
    </source>
</evidence>
<evidence type="ECO:0000256" key="1">
    <source>
        <dbReference type="ARBA" id="ARBA00022723"/>
    </source>
</evidence>
<dbReference type="GO" id="GO:0046872">
    <property type="term" value="F:metal ion binding"/>
    <property type="evidence" value="ECO:0007669"/>
    <property type="project" value="UniProtKB-KW"/>
</dbReference>
<name>A0A177P8V2_9GAMM</name>
<keyword evidence="1" id="KW-0479">Metal-binding</keyword>
<dbReference type="Pfam" id="PF00403">
    <property type="entry name" value="HMA"/>
    <property type="match status" value="1"/>
</dbReference>
<reference evidence="5" key="1">
    <citation type="submission" date="2016-03" db="EMBL/GenBank/DDBJ databases">
        <authorList>
            <person name="Heylen K."/>
            <person name="De Vos P."/>
            <person name="Vekeman B."/>
        </authorList>
    </citation>
    <scope>NUCLEOTIDE SEQUENCE [LARGE SCALE GENOMIC DNA]</scope>
    <source>
        <strain evidence="5">R-45383</strain>
    </source>
</reference>